<keyword evidence="6" id="KW-0238">DNA-binding</keyword>
<dbReference type="InterPro" id="IPR012337">
    <property type="entry name" value="RNaseH-like_sf"/>
</dbReference>
<evidence type="ECO:0000256" key="1">
    <source>
        <dbReference type="ARBA" id="ARBA00004123"/>
    </source>
</evidence>
<accession>A0A1E5VG51</accession>
<comment type="subcellular location">
    <subcellularLocation>
        <location evidence="1">Nucleus</location>
    </subcellularLocation>
</comment>
<evidence type="ECO:0000256" key="8">
    <source>
        <dbReference type="PROSITE-ProRule" id="PRU00027"/>
    </source>
</evidence>
<dbReference type="OrthoDB" id="2610923at2759"/>
<dbReference type="GO" id="GO:0008270">
    <property type="term" value="F:zinc ion binding"/>
    <property type="evidence" value="ECO:0007669"/>
    <property type="project" value="UniProtKB-KW"/>
</dbReference>
<comment type="caution">
    <text evidence="11">The sequence shown here is derived from an EMBL/GenBank/DDBJ whole genome shotgun (WGS) entry which is preliminary data.</text>
</comment>
<dbReference type="PANTHER" id="PTHR34396:SF32">
    <property type="entry name" value="OS09G0382120 PROTEIN"/>
    <property type="match status" value="1"/>
</dbReference>
<evidence type="ECO:0000313" key="11">
    <source>
        <dbReference type="EMBL" id="OEL24045.1"/>
    </source>
</evidence>
<dbReference type="Pfam" id="PF14372">
    <property type="entry name" value="hAT-like_RNase-H"/>
    <property type="match status" value="1"/>
</dbReference>
<evidence type="ECO:0000256" key="6">
    <source>
        <dbReference type="ARBA" id="ARBA00023125"/>
    </source>
</evidence>
<evidence type="ECO:0000313" key="12">
    <source>
        <dbReference type="Proteomes" id="UP000095767"/>
    </source>
</evidence>
<dbReference type="SUPFAM" id="SSF53098">
    <property type="entry name" value="Ribonuclease H-like"/>
    <property type="match status" value="1"/>
</dbReference>
<keyword evidence="5" id="KW-0862">Zinc</keyword>
<feature type="compositionally biased region" description="Basic and acidic residues" evidence="9">
    <location>
        <begin position="120"/>
        <end position="140"/>
    </location>
</feature>
<dbReference type="InterPro" id="IPR003656">
    <property type="entry name" value="Znf_BED"/>
</dbReference>
<evidence type="ECO:0000256" key="7">
    <source>
        <dbReference type="ARBA" id="ARBA00023242"/>
    </source>
</evidence>
<keyword evidence="12" id="KW-1185">Reference proteome</keyword>
<comment type="subunit">
    <text evidence="2">Homodimer.</text>
</comment>
<proteinExistence type="predicted"/>
<organism evidence="11 12">
    <name type="scientific">Dichanthelium oligosanthes</name>
    <dbReference type="NCBI Taxonomy" id="888268"/>
    <lineage>
        <taxon>Eukaryota</taxon>
        <taxon>Viridiplantae</taxon>
        <taxon>Streptophyta</taxon>
        <taxon>Embryophyta</taxon>
        <taxon>Tracheophyta</taxon>
        <taxon>Spermatophyta</taxon>
        <taxon>Magnoliopsida</taxon>
        <taxon>Liliopsida</taxon>
        <taxon>Poales</taxon>
        <taxon>Poaceae</taxon>
        <taxon>PACMAD clade</taxon>
        <taxon>Panicoideae</taxon>
        <taxon>Panicodae</taxon>
        <taxon>Paniceae</taxon>
        <taxon>Dichantheliinae</taxon>
        <taxon>Dichanthelium</taxon>
    </lineage>
</organism>
<dbReference type="InterPro" id="IPR025525">
    <property type="entry name" value="hAT-like_transposase_RNase-H"/>
</dbReference>
<evidence type="ECO:0000256" key="9">
    <source>
        <dbReference type="SAM" id="MobiDB-lite"/>
    </source>
</evidence>
<gene>
    <name evidence="11" type="ORF">BAE44_0014938</name>
</gene>
<dbReference type="AlphaFoldDB" id="A0A1E5VG51"/>
<dbReference type="EMBL" id="LWDX02040909">
    <property type="protein sequence ID" value="OEL24045.1"/>
    <property type="molecule type" value="Genomic_DNA"/>
</dbReference>
<dbReference type="SMART" id="SM00614">
    <property type="entry name" value="ZnF_BED"/>
    <property type="match status" value="1"/>
</dbReference>
<keyword evidence="3" id="KW-0479">Metal-binding</keyword>
<feature type="non-terminal residue" evidence="11">
    <location>
        <position position="1"/>
    </location>
</feature>
<dbReference type="GO" id="GO:0005634">
    <property type="term" value="C:nucleus"/>
    <property type="evidence" value="ECO:0007669"/>
    <property type="project" value="UniProtKB-SubCell"/>
</dbReference>
<protein>
    <recommendedName>
        <fullName evidence="10">BED-type domain-containing protein</fullName>
    </recommendedName>
</protein>
<dbReference type="PANTHER" id="PTHR34396">
    <property type="entry name" value="OS03G0264950 PROTEIN-RELATED"/>
    <property type="match status" value="1"/>
</dbReference>
<dbReference type="InterPro" id="IPR008906">
    <property type="entry name" value="HATC_C_dom"/>
</dbReference>
<evidence type="ECO:0000256" key="4">
    <source>
        <dbReference type="ARBA" id="ARBA00022771"/>
    </source>
</evidence>
<evidence type="ECO:0000256" key="3">
    <source>
        <dbReference type="ARBA" id="ARBA00022723"/>
    </source>
</evidence>
<feature type="domain" description="BED-type" evidence="10">
    <location>
        <begin position="10"/>
        <end position="76"/>
    </location>
</feature>
<dbReference type="GO" id="GO:0006357">
    <property type="term" value="P:regulation of transcription by RNA polymerase II"/>
    <property type="evidence" value="ECO:0007669"/>
    <property type="project" value="TreeGrafter"/>
</dbReference>
<dbReference type="InterPro" id="IPR053031">
    <property type="entry name" value="Cuticle_assoc_protein"/>
</dbReference>
<dbReference type="PROSITE" id="PS50808">
    <property type="entry name" value="ZF_BED"/>
    <property type="match status" value="1"/>
</dbReference>
<evidence type="ECO:0000259" key="10">
    <source>
        <dbReference type="PROSITE" id="PS50808"/>
    </source>
</evidence>
<dbReference type="GO" id="GO:0046983">
    <property type="term" value="F:protein dimerization activity"/>
    <property type="evidence" value="ECO:0007669"/>
    <property type="project" value="InterPro"/>
</dbReference>
<keyword evidence="7" id="KW-0539">Nucleus</keyword>
<name>A0A1E5VG51_9POAL</name>
<keyword evidence="4 8" id="KW-0863">Zinc-finger</keyword>
<evidence type="ECO:0000256" key="5">
    <source>
        <dbReference type="ARBA" id="ARBA00022833"/>
    </source>
</evidence>
<reference evidence="11 12" key="1">
    <citation type="submission" date="2016-09" db="EMBL/GenBank/DDBJ databases">
        <title>The draft genome of Dichanthelium oligosanthes: A C3 panicoid grass species.</title>
        <authorList>
            <person name="Studer A.J."/>
            <person name="Schnable J.C."/>
            <person name="Brutnell T.P."/>
        </authorList>
    </citation>
    <scope>NUCLEOTIDE SEQUENCE [LARGE SCALE GENOMIC DNA]</scope>
    <source>
        <strain evidence="12">cv. Kellogg 1175</strain>
        <tissue evidence="11">Leaf</tissue>
    </source>
</reference>
<dbReference type="Proteomes" id="UP000095767">
    <property type="component" value="Unassembled WGS sequence"/>
</dbReference>
<dbReference type="Pfam" id="PF05699">
    <property type="entry name" value="Dimer_Tnp_hAT"/>
    <property type="match status" value="1"/>
</dbReference>
<evidence type="ECO:0000256" key="2">
    <source>
        <dbReference type="ARBA" id="ARBA00011738"/>
    </source>
</evidence>
<feature type="region of interest" description="Disordered" evidence="9">
    <location>
        <begin position="50"/>
        <end position="165"/>
    </location>
</feature>
<feature type="compositionally biased region" description="Basic and acidic residues" evidence="9">
    <location>
        <begin position="156"/>
        <end position="165"/>
    </location>
</feature>
<dbReference type="GO" id="GO:1990837">
    <property type="term" value="F:sequence-specific double-stranded DNA binding"/>
    <property type="evidence" value="ECO:0007669"/>
    <property type="project" value="TreeGrafter"/>
</dbReference>
<sequence length="659" mass="75631">LFSGTKPKKSLTSKVWDDFIPTFIDGKVAQAKCMHCHQVFNCNATTGTTGLRNHQAKCSPGTHKKPRLHEPASLPSTQQNRAAAGSDPKQKKLPFLLSNHKKGSGTAGATTEQDLAVPDTHIDTNRKNREVDQNGAHEELATDEQNNLSLPVISTDRNKNREVDQNGPHEELATDVQNNLALPVIPTDKNKKNQGVDQNISHEELIKILAMHGHATRMVEQDDFGKLVAHLNPVVNVPSHYDLMWKTFDLFEQEKSKLKEKLTALSCRVCLSAYMWHYDPLLAFLCLTVHYIDDEWEKQQKIISFLASNVKTSLQKRNKVAANRSLFVARYATHLLDEVIQVGLDGLDTIMEQSTKCSRYKMDSTPSLAHHPNCRYAPSVDYWRKAQRICDYLQDFHKYKDFMHRFPSSDNLFDNMWSVKKKVHHNIDSDRFKPVWEVLLRSKEEEGLSSIRWNMERKFKECWKVCFLHFCMPMVMDPEYRLEHIKSRIQPFTVESSFYTVHSDIDDYICKVHDTLLNLYGEYSNQVQEPDCTSWSKISMGKFTDRDILRELYWHTEYPYGQLPVTELDHYLQEAPLATGEPSFLQWWKEHSLTYTTVGRMARDILALPCSTYNKAATSTARLVMSESGNTSRVEILVCIQDWLTPAGMTCALASLVLI</sequence>